<dbReference type="AlphaFoldDB" id="A0A0K0CTS4"/>
<dbReference type="Proteomes" id="UP000035642">
    <property type="component" value="Unassembled WGS sequence"/>
</dbReference>
<reference evidence="2" key="2">
    <citation type="submission" date="2017-02" db="UniProtKB">
        <authorList>
            <consortium name="WormBaseParasite"/>
        </authorList>
    </citation>
    <scope>IDENTIFICATION</scope>
</reference>
<organism evidence="1 2">
    <name type="scientific">Angiostrongylus cantonensis</name>
    <name type="common">Rat lungworm</name>
    <dbReference type="NCBI Taxonomy" id="6313"/>
    <lineage>
        <taxon>Eukaryota</taxon>
        <taxon>Metazoa</taxon>
        <taxon>Ecdysozoa</taxon>
        <taxon>Nematoda</taxon>
        <taxon>Chromadorea</taxon>
        <taxon>Rhabditida</taxon>
        <taxon>Rhabditina</taxon>
        <taxon>Rhabditomorpha</taxon>
        <taxon>Strongyloidea</taxon>
        <taxon>Metastrongylidae</taxon>
        <taxon>Angiostrongylus</taxon>
    </lineage>
</organism>
<dbReference type="WBParaSite" id="ACAC_0000052301-mRNA-1">
    <property type="protein sequence ID" value="ACAC_0000052301-mRNA-1"/>
    <property type="gene ID" value="ACAC_0000052301"/>
</dbReference>
<dbReference type="STRING" id="6313.A0A0K0CTS4"/>
<evidence type="ECO:0000313" key="2">
    <source>
        <dbReference type="WBParaSite" id="ACAC_0000052301-mRNA-1"/>
    </source>
</evidence>
<sequence>MSCALNPLIYAYGMPNFRKAFREFLNFDMEQNTTGATYSCCMRSSIPPNVYGGTKNWIRRYPESFQRISTSTPIIKRNLNRRGIRRQTIDIAS</sequence>
<accession>A0A0K0CTS4</accession>
<proteinExistence type="predicted"/>
<keyword evidence="1" id="KW-1185">Reference proteome</keyword>
<evidence type="ECO:0000313" key="1">
    <source>
        <dbReference type="Proteomes" id="UP000035642"/>
    </source>
</evidence>
<protein>
    <submittedName>
        <fullName evidence="2">G_PROTEIN_RECEP_F1_2 domain-containing protein</fullName>
    </submittedName>
</protein>
<reference evidence="1" key="1">
    <citation type="submission" date="2012-09" db="EMBL/GenBank/DDBJ databases">
        <authorList>
            <person name="Martin A.A."/>
        </authorList>
    </citation>
    <scope>NUCLEOTIDE SEQUENCE</scope>
</reference>
<name>A0A0K0CTS4_ANGCA</name>